<dbReference type="Pfam" id="PF00528">
    <property type="entry name" value="BPD_transp_1"/>
    <property type="match status" value="1"/>
</dbReference>
<evidence type="ECO:0000256" key="7">
    <source>
        <dbReference type="RuleBase" id="RU363032"/>
    </source>
</evidence>
<feature type="domain" description="ABC transmembrane type-1" evidence="8">
    <location>
        <begin position="89"/>
        <end position="278"/>
    </location>
</feature>
<evidence type="ECO:0000256" key="2">
    <source>
        <dbReference type="ARBA" id="ARBA00022448"/>
    </source>
</evidence>
<dbReference type="Gene3D" id="1.10.3720.10">
    <property type="entry name" value="MetI-like"/>
    <property type="match status" value="1"/>
</dbReference>
<dbReference type="PROSITE" id="PS50928">
    <property type="entry name" value="ABC_TM1"/>
    <property type="match status" value="1"/>
</dbReference>
<keyword evidence="10" id="KW-1185">Reference proteome</keyword>
<feature type="transmembrane region" description="Helical" evidence="7">
    <location>
        <begin position="199"/>
        <end position="232"/>
    </location>
</feature>
<dbReference type="AlphaFoldDB" id="A0A5B8LTY6"/>
<dbReference type="GO" id="GO:0055085">
    <property type="term" value="P:transmembrane transport"/>
    <property type="evidence" value="ECO:0007669"/>
    <property type="project" value="InterPro"/>
</dbReference>
<dbReference type="Proteomes" id="UP000315364">
    <property type="component" value="Chromosome"/>
</dbReference>
<dbReference type="KEGG" id="dea:FPZ08_13460"/>
<feature type="transmembrane region" description="Helical" evidence="7">
    <location>
        <begin position="252"/>
        <end position="278"/>
    </location>
</feature>
<dbReference type="PANTHER" id="PTHR43744:SF12">
    <property type="entry name" value="ABC TRANSPORTER PERMEASE PROTEIN MG189-RELATED"/>
    <property type="match status" value="1"/>
</dbReference>
<dbReference type="RefSeq" id="WP_146290491.1">
    <property type="nucleotide sequence ID" value="NZ_CP042304.1"/>
</dbReference>
<keyword evidence="3" id="KW-1003">Cell membrane</keyword>
<dbReference type="OrthoDB" id="8013951at2"/>
<organism evidence="9 10">
    <name type="scientific">Devosia ginsengisoli</name>
    <dbReference type="NCBI Taxonomy" id="400770"/>
    <lineage>
        <taxon>Bacteria</taxon>
        <taxon>Pseudomonadati</taxon>
        <taxon>Pseudomonadota</taxon>
        <taxon>Alphaproteobacteria</taxon>
        <taxon>Hyphomicrobiales</taxon>
        <taxon>Devosiaceae</taxon>
        <taxon>Devosia</taxon>
    </lineage>
</organism>
<proteinExistence type="inferred from homology"/>
<accession>A0A5B8LTY6</accession>
<keyword evidence="2 7" id="KW-0813">Transport</keyword>
<feature type="transmembrane region" description="Helical" evidence="7">
    <location>
        <begin position="86"/>
        <end position="112"/>
    </location>
</feature>
<comment type="subcellular location">
    <subcellularLocation>
        <location evidence="1 7">Cell membrane</location>
        <topology evidence="1 7">Multi-pass membrane protein</topology>
    </subcellularLocation>
</comment>
<gene>
    <name evidence="9" type="ORF">FPZ08_13460</name>
</gene>
<evidence type="ECO:0000256" key="4">
    <source>
        <dbReference type="ARBA" id="ARBA00022692"/>
    </source>
</evidence>
<protein>
    <submittedName>
        <fullName evidence="9">Carbohydrate ABC transporter permease</fullName>
    </submittedName>
</protein>
<dbReference type="CDD" id="cd06261">
    <property type="entry name" value="TM_PBP2"/>
    <property type="match status" value="1"/>
</dbReference>
<evidence type="ECO:0000256" key="5">
    <source>
        <dbReference type="ARBA" id="ARBA00022989"/>
    </source>
</evidence>
<reference evidence="9 10" key="1">
    <citation type="submission" date="2019-07" db="EMBL/GenBank/DDBJ databases">
        <title>Full genome sequence of Devosia sp. Gsoil 520.</title>
        <authorList>
            <person name="Im W.-T."/>
        </authorList>
    </citation>
    <scope>NUCLEOTIDE SEQUENCE [LARGE SCALE GENOMIC DNA]</scope>
    <source>
        <strain evidence="9 10">Gsoil 520</strain>
    </source>
</reference>
<evidence type="ECO:0000313" key="9">
    <source>
        <dbReference type="EMBL" id="QDZ11673.1"/>
    </source>
</evidence>
<keyword evidence="6 7" id="KW-0472">Membrane</keyword>
<evidence type="ECO:0000256" key="3">
    <source>
        <dbReference type="ARBA" id="ARBA00022475"/>
    </source>
</evidence>
<dbReference type="GO" id="GO:0005886">
    <property type="term" value="C:plasma membrane"/>
    <property type="evidence" value="ECO:0007669"/>
    <property type="project" value="UniProtKB-SubCell"/>
</dbReference>
<name>A0A5B8LTY6_9HYPH</name>
<keyword evidence="5 7" id="KW-1133">Transmembrane helix</keyword>
<evidence type="ECO:0000256" key="1">
    <source>
        <dbReference type="ARBA" id="ARBA00004651"/>
    </source>
</evidence>
<dbReference type="SUPFAM" id="SSF161098">
    <property type="entry name" value="MetI-like"/>
    <property type="match status" value="1"/>
</dbReference>
<evidence type="ECO:0000259" key="8">
    <source>
        <dbReference type="PROSITE" id="PS50928"/>
    </source>
</evidence>
<evidence type="ECO:0000313" key="10">
    <source>
        <dbReference type="Proteomes" id="UP000315364"/>
    </source>
</evidence>
<keyword evidence="4 7" id="KW-0812">Transmembrane</keyword>
<dbReference type="EMBL" id="CP042304">
    <property type="protein sequence ID" value="QDZ11673.1"/>
    <property type="molecule type" value="Genomic_DNA"/>
</dbReference>
<sequence length="316" mass="34825">MSAEALSGSQAAVAERSRRDRPLDLVGIVLTAITLLVALASFFPIYWAIITSVKPDGEVISGSNSLWPGRFVFDSYIHIWNNTNIAIWYVNSMVTSLVITVLVIVSSAGCAYALSQLDFPGRRLIYVLILACFMVPMQALIVNHFVLMAQFKLLNTWAGIILPQLIVPVVIIVYKQFFDSVPKEFREAAMMDSAGHFKILFRIYLPMNWGVTAALGIITFIGAWNAFLWPFLAATGEATMTVPVGITQVKDAYGIVYGKLMASAVVAGLPVAIVYLIFQRRVTQAIMLSAGVKGVTRRHLDTPSWFDRLTMRATAP</sequence>
<feature type="transmembrane region" description="Helical" evidence="7">
    <location>
        <begin position="157"/>
        <end position="178"/>
    </location>
</feature>
<dbReference type="InterPro" id="IPR035906">
    <property type="entry name" value="MetI-like_sf"/>
</dbReference>
<feature type="transmembrane region" description="Helical" evidence="7">
    <location>
        <begin position="25"/>
        <end position="49"/>
    </location>
</feature>
<comment type="similarity">
    <text evidence="7">Belongs to the binding-protein-dependent transport system permease family.</text>
</comment>
<dbReference type="PANTHER" id="PTHR43744">
    <property type="entry name" value="ABC TRANSPORTER PERMEASE PROTEIN MG189-RELATED-RELATED"/>
    <property type="match status" value="1"/>
</dbReference>
<dbReference type="InterPro" id="IPR000515">
    <property type="entry name" value="MetI-like"/>
</dbReference>
<evidence type="ECO:0000256" key="6">
    <source>
        <dbReference type="ARBA" id="ARBA00023136"/>
    </source>
</evidence>
<feature type="transmembrane region" description="Helical" evidence="7">
    <location>
        <begin position="124"/>
        <end position="145"/>
    </location>
</feature>